<accession>A0A3S9MX84</accession>
<dbReference type="OrthoDB" id="1145113at2"/>
<organism evidence="2 3">
    <name type="scientific">Nonlabens ponticola</name>
    <dbReference type="NCBI Taxonomy" id="2496866"/>
    <lineage>
        <taxon>Bacteria</taxon>
        <taxon>Pseudomonadati</taxon>
        <taxon>Bacteroidota</taxon>
        <taxon>Flavobacteriia</taxon>
        <taxon>Flavobacteriales</taxon>
        <taxon>Flavobacteriaceae</taxon>
        <taxon>Nonlabens</taxon>
    </lineage>
</organism>
<evidence type="ECO:0000256" key="1">
    <source>
        <dbReference type="SAM" id="SignalP"/>
    </source>
</evidence>
<dbReference type="RefSeq" id="WP_126446501.1">
    <property type="nucleotide sequence ID" value="NZ_CP034549.1"/>
</dbReference>
<evidence type="ECO:0000313" key="2">
    <source>
        <dbReference type="EMBL" id="AZQ43749.1"/>
    </source>
</evidence>
<keyword evidence="3" id="KW-1185">Reference proteome</keyword>
<dbReference type="AlphaFoldDB" id="A0A3S9MX84"/>
<feature type="chain" id="PRO_5019364973" evidence="1">
    <location>
        <begin position="19"/>
        <end position="136"/>
    </location>
</feature>
<gene>
    <name evidence="2" type="ORF">EJ995_05715</name>
</gene>
<reference evidence="2 3" key="1">
    <citation type="submission" date="2018-12" db="EMBL/GenBank/DDBJ databases">
        <title>Complete genome of Nonlabens sp. MJ115.</title>
        <authorList>
            <person name="Choi H.S."/>
            <person name="Jung J."/>
        </authorList>
    </citation>
    <scope>NUCLEOTIDE SEQUENCE [LARGE SCALE GENOMIC DNA]</scope>
    <source>
        <strain evidence="2 3">MJ115</strain>
    </source>
</reference>
<keyword evidence="1" id="KW-0732">Signal</keyword>
<name>A0A3S9MX84_9FLAO</name>
<proteinExistence type="predicted"/>
<feature type="signal peptide" evidence="1">
    <location>
        <begin position="1"/>
        <end position="18"/>
    </location>
</feature>
<evidence type="ECO:0000313" key="3">
    <source>
        <dbReference type="Proteomes" id="UP000279600"/>
    </source>
</evidence>
<dbReference type="Proteomes" id="UP000279600">
    <property type="component" value="Chromosome"/>
</dbReference>
<dbReference type="EMBL" id="CP034549">
    <property type="protein sequence ID" value="AZQ43749.1"/>
    <property type="molecule type" value="Genomic_DNA"/>
</dbReference>
<protein>
    <submittedName>
        <fullName evidence="2">Uncharacterized protein</fullName>
    </submittedName>
</protein>
<dbReference type="KEGG" id="noj:EJ995_05715"/>
<sequence>MKVAFTFFTILMASFALAQHQSNSAQKSQSLLLNTVAYQPTSVISKPMKTNTSRLRFWNPLKVNAQVFSVQSSVSPMQIDNYQDQLSQTYENMLINFTSVDQYAVKYKYTNRALYEAGKNTIFSQIENPFACNMQF</sequence>